<evidence type="ECO:0008006" key="3">
    <source>
        <dbReference type="Google" id="ProtNLM"/>
    </source>
</evidence>
<dbReference type="EMBL" id="JAIHOM010000124">
    <property type="protein sequence ID" value="MCW6038305.1"/>
    <property type="molecule type" value="Genomic_DNA"/>
</dbReference>
<keyword evidence="2" id="KW-1185">Reference proteome</keyword>
<name>A0ABT3LBF6_9CYAN</name>
<evidence type="ECO:0000313" key="1">
    <source>
        <dbReference type="EMBL" id="MCW6038305.1"/>
    </source>
</evidence>
<dbReference type="Proteomes" id="UP001526426">
    <property type="component" value="Unassembled WGS sequence"/>
</dbReference>
<dbReference type="RefSeq" id="WP_265266211.1">
    <property type="nucleotide sequence ID" value="NZ_JAIHOM010000124.1"/>
</dbReference>
<reference evidence="1 2" key="1">
    <citation type="submission" date="2021-08" db="EMBL/GenBank/DDBJ databases">
        <title>Draft genome sequence of Spirulina subsalsa with high tolerance to salinity and hype-accumulation of phycocyanin.</title>
        <authorList>
            <person name="Pei H."/>
            <person name="Jiang L."/>
        </authorList>
    </citation>
    <scope>NUCLEOTIDE SEQUENCE [LARGE SCALE GENOMIC DNA]</scope>
    <source>
        <strain evidence="1 2">FACHB-351</strain>
    </source>
</reference>
<proteinExistence type="predicted"/>
<evidence type="ECO:0000313" key="2">
    <source>
        <dbReference type="Proteomes" id="UP001526426"/>
    </source>
</evidence>
<comment type="caution">
    <text evidence="1">The sequence shown here is derived from an EMBL/GenBank/DDBJ whole genome shotgun (WGS) entry which is preliminary data.</text>
</comment>
<accession>A0ABT3LBF6</accession>
<organism evidence="1 2">
    <name type="scientific">Spirulina subsalsa FACHB-351</name>
    <dbReference type="NCBI Taxonomy" id="234711"/>
    <lineage>
        <taxon>Bacteria</taxon>
        <taxon>Bacillati</taxon>
        <taxon>Cyanobacteriota</taxon>
        <taxon>Cyanophyceae</taxon>
        <taxon>Spirulinales</taxon>
        <taxon>Spirulinaceae</taxon>
        <taxon>Spirulina</taxon>
    </lineage>
</organism>
<gene>
    <name evidence="1" type="ORF">K4A83_18790</name>
</gene>
<protein>
    <recommendedName>
        <fullName evidence="3">DNA primase</fullName>
    </recommendedName>
</protein>
<sequence length="1168" mass="133295">MQNHQYANKQHPCPHCGHDSGCKTFFDGVEQIQKVWCLRVLSDYEVASGWRRVGWLRQDMGAVLIPVEGQDYTRQRTQTFAVPSTLPILSTEQRDREYRYISQQLDLSVQHRKQLSQRGLTEAEINVAFRENWIISWESRKPVSAHLGLAGVNPRTRSLSGVNGLAIAAMSPQQEITAFQLAPDQRKGSKYIWLSSKSQGGNSPHLPNSKLPYFYWQCPEDLQKTQEDPLLPDQEVQVIYLMEGALKSLISAFMIWRTNPKAIIIGTATAARFDRHNLKAYLGLHNRPLQSPIQIRLLPDAGSIPNRHIYKANCQTLELVMSWNLDIKVGNWGQWFDKSEPDFDELLPNSSSALKPGDSDLEEQIYWADAKDYLKGKSKMVTPQAWLNRLKNVPLVDWIRSQLGRTGLVESKKQQPTLEYRPGMVFPPPLPGQPAPKIIFKPGQRLQVFQTLQAQGWKFIHDCSAPGLGKSHTFGSLESPHPILYIDTNHRNPSTLAVEENFTDLPTRHDGLAIIPEHYTPSGQPQLRRATGKDGEVLGESSNCYYAPWFNVLHQKGYNDLGREICRSCDYRESCWAGQKQYNYLGKLRQALQSKRIRCHLDSLPSHEVLDYSQAIGIVEEAALCLQATKTQKFKQEDFTYLWNELEEKLPQIYSELQPLKIGLWQILLGRVRSQSRWGFNDQELREILPSPPENIAEICQELETFQFPWQKAIQERNSVEILPEYPGGTLLANDTFRDEAKEKTYEKLSKVPPHILLDLVKVWAKLKPGTLRVRGESLSITTLEESHPQILKKFKTLVLLDATAEQDDLAGKLQIEGNQIIQIQEESPVSENLTVVNVQLEGMRSSKYSIPCQKSQQTLTKTILQRHGYNTEGIEFSSPEDSKKISKPLRKLGINAAIIGKKNCRYLPIDGHWHHHNRSSNEFKGIPLLITLGTPNPNVGAVEDEYLTLTGSLEGFQDYYRSRVQAEIRQLVGRQRAHLYPDQSFTIYMIGTNLDLSFLSAEGIKVLNYQSFELNPEVGTRRQLKKWKVLQAALMLMRSGEQLTQKNLAQVIKTPQGDISKLGWRQFQVKFLDLFGKYSNSPNILEEHSEALKNKDLREWLELEPLDLVSQSLEIIEKSGWKAFSMLIMTFDVITQLKILSTIAPIFLPMSEIQEWIQTIMGHLNTS</sequence>